<dbReference type="SUPFAM" id="SSF48726">
    <property type="entry name" value="Immunoglobulin"/>
    <property type="match status" value="1"/>
</dbReference>
<reference evidence="5 6" key="1">
    <citation type="submission" date="2019-09" db="EMBL/GenBank/DDBJ databases">
        <title>Bird 10,000 Genomes (B10K) Project - Family phase.</title>
        <authorList>
            <person name="Zhang G."/>
        </authorList>
    </citation>
    <scope>NUCLEOTIDE SEQUENCE [LARGE SCALE GENOMIC DNA]</scope>
    <source>
        <strain evidence="5">B10K-DU-001-36</strain>
        <tissue evidence="5">Muscle</tissue>
    </source>
</reference>
<evidence type="ECO:0000313" key="5">
    <source>
        <dbReference type="EMBL" id="NXR43496.1"/>
    </source>
</evidence>
<dbReference type="InterPro" id="IPR007110">
    <property type="entry name" value="Ig-like_dom"/>
</dbReference>
<organism evidence="5 6">
    <name type="scientific">Zosterops hypoxanthus</name>
    <dbReference type="NCBI Taxonomy" id="2485327"/>
    <lineage>
        <taxon>Eukaryota</taxon>
        <taxon>Metazoa</taxon>
        <taxon>Chordata</taxon>
        <taxon>Craniata</taxon>
        <taxon>Vertebrata</taxon>
        <taxon>Euteleostomi</taxon>
        <taxon>Archelosauria</taxon>
        <taxon>Archosauria</taxon>
        <taxon>Dinosauria</taxon>
        <taxon>Saurischia</taxon>
        <taxon>Theropoda</taxon>
        <taxon>Coelurosauria</taxon>
        <taxon>Aves</taxon>
        <taxon>Neognathae</taxon>
        <taxon>Neoaves</taxon>
        <taxon>Telluraves</taxon>
        <taxon>Australaves</taxon>
        <taxon>Passeriformes</taxon>
        <taxon>Sylvioidea</taxon>
        <taxon>Zosteropidae</taxon>
        <taxon>Zosterops</taxon>
    </lineage>
</organism>
<dbReference type="InterPro" id="IPR013106">
    <property type="entry name" value="Ig_V-set"/>
</dbReference>
<dbReference type="Gene3D" id="2.60.40.10">
    <property type="entry name" value="Immunoglobulins"/>
    <property type="match status" value="1"/>
</dbReference>
<feature type="non-terminal residue" evidence="5">
    <location>
        <position position="1"/>
    </location>
</feature>
<keyword evidence="1" id="KW-0391">Immunity</keyword>
<evidence type="ECO:0000256" key="2">
    <source>
        <dbReference type="ARBA" id="ARBA00023130"/>
    </source>
</evidence>
<dbReference type="AlphaFoldDB" id="A0A7L2L7L4"/>
<dbReference type="GO" id="GO:0019814">
    <property type="term" value="C:immunoglobulin complex"/>
    <property type="evidence" value="ECO:0007669"/>
    <property type="project" value="UniProtKB-KW"/>
</dbReference>
<keyword evidence="3" id="KW-1280">Immunoglobulin</keyword>
<sequence>GGPPAPGGSLTLLCRGSGFDFGNFRMYWIRQRPRQTQEWVANINSDGGAYYTPSVKGQFTISRDNRQSSVTLTINNLKDEDSSSYFCAKSSG</sequence>
<dbReference type="SMART" id="SM00406">
    <property type="entry name" value="IGv"/>
    <property type="match status" value="1"/>
</dbReference>
<dbReference type="GO" id="GO:0005576">
    <property type="term" value="C:extracellular region"/>
    <property type="evidence" value="ECO:0007669"/>
    <property type="project" value="UniProtKB-ARBA"/>
</dbReference>
<dbReference type="Pfam" id="PF07686">
    <property type="entry name" value="V-set"/>
    <property type="match status" value="1"/>
</dbReference>
<dbReference type="PROSITE" id="PS50835">
    <property type="entry name" value="IG_LIKE"/>
    <property type="match status" value="1"/>
</dbReference>
<feature type="domain" description="Ig-like" evidence="4">
    <location>
        <begin position="1"/>
        <end position="92"/>
    </location>
</feature>
<evidence type="ECO:0000256" key="3">
    <source>
        <dbReference type="ARBA" id="ARBA00043265"/>
    </source>
</evidence>
<accession>A0A7L2L7L4</accession>
<dbReference type="GO" id="GO:0002250">
    <property type="term" value="P:adaptive immune response"/>
    <property type="evidence" value="ECO:0007669"/>
    <property type="project" value="UniProtKB-KW"/>
</dbReference>
<keyword evidence="6" id="KW-1185">Reference proteome</keyword>
<comment type="caution">
    <text evidence="5">The sequence shown here is derived from an EMBL/GenBank/DDBJ whole genome shotgun (WGS) entry which is preliminary data.</text>
</comment>
<gene>
    <name evidence="5" type="primary">Hvm57</name>
    <name evidence="5" type="ORF">ZOSHYP_R04234</name>
</gene>
<dbReference type="Proteomes" id="UP000549157">
    <property type="component" value="Unassembled WGS sequence"/>
</dbReference>
<feature type="non-terminal residue" evidence="5">
    <location>
        <position position="92"/>
    </location>
</feature>
<dbReference type="EMBL" id="VWYL01035401">
    <property type="protein sequence ID" value="NXR43496.1"/>
    <property type="molecule type" value="Genomic_DNA"/>
</dbReference>
<name>A0A7L2L7L4_9PASS</name>
<dbReference type="InterPro" id="IPR036179">
    <property type="entry name" value="Ig-like_dom_sf"/>
</dbReference>
<dbReference type="PANTHER" id="PTHR23266">
    <property type="entry name" value="IMMUNOGLOBULIN HEAVY CHAIN"/>
    <property type="match status" value="1"/>
</dbReference>
<keyword evidence="2" id="KW-1064">Adaptive immunity</keyword>
<dbReference type="InterPro" id="IPR013783">
    <property type="entry name" value="Ig-like_fold"/>
</dbReference>
<evidence type="ECO:0000313" key="6">
    <source>
        <dbReference type="Proteomes" id="UP000549157"/>
    </source>
</evidence>
<dbReference type="OrthoDB" id="8865476at2759"/>
<evidence type="ECO:0000259" key="4">
    <source>
        <dbReference type="PROSITE" id="PS50835"/>
    </source>
</evidence>
<proteinExistence type="predicted"/>
<evidence type="ECO:0000256" key="1">
    <source>
        <dbReference type="ARBA" id="ARBA00022859"/>
    </source>
</evidence>
<dbReference type="InterPro" id="IPR050199">
    <property type="entry name" value="IgHV"/>
</dbReference>
<protein>
    <submittedName>
        <fullName evidence="5">HVM57 protein</fullName>
    </submittedName>
</protein>